<evidence type="ECO:0000313" key="6">
    <source>
        <dbReference type="Proteomes" id="UP000601768"/>
    </source>
</evidence>
<dbReference type="EMBL" id="JACNEP010000012">
    <property type="protein sequence ID" value="MBC3766988.1"/>
    <property type="molecule type" value="Genomic_DNA"/>
</dbReference>
<name>A0A8J6M306_9ALTE</name>
<dbReference type="SUPFAM" id="SSF55785">
    <property type="entry name" value="PYP-like sensor domain (PAS domain)"/>
    <property type="match status" value="1"/>
</dbReference>
<evidence type="ECO:0000256" key="1">
    <source>
        <dbReference type="ARBA" id="ARBA00001946"/>
    </source>
</evidence>
<evidence type="ECO:0000259" key="4">
    <source>
        <dbReference type="PROSITE" id="PS50887"/>
    </source>
</evidence>
<reference evidence="5" key="1">
    <citation type="journal article" date="2018" name="Int. J. Syst. Evol. Microbiol.">
        <title>Neptunicella marina gen. nov., sp. nov., isolated from surface seawater.</title>
        <authorList>
            <person name="Liu X."/>
            <person name="Lai Q."/>
            <person name="Du Y."/>
            <person name="Zhang X."/>
            <person name="Liu Z."/>
            <person name="Sun F."/>
            <person name="Shao Z."/>
        </authorList>
    </citation>
    <scope>NUCLEOTIDE SEQUENCE</scope>
    <source>
        <strain evidence="5">S27-2</strain>
    </source>
</reference>
<protein>
    <recommendedName>
        <fullName evidence="2">diguanylate cyclase</fullName>
        <ecNumber evidence="2">2.7.7.65</ecNumber>
    </recommendedName>
</protein>
<comment type="caution">
    <text evidence="5">The sequence shown here is derived from an EMBL/GenBank/DDBJ whole genome shotgun (WGS) entry which is preliminary data.</text>
</comment>
<dbReference type="Gene3D" id="3.30.450.20">
    <property type="entry name" value="PAS domain"/>
    <property type="match status" value="1"/>
</dbReference>
<dbReference type="PANTHER" id="PTHR45138:SF9">
    <property type="entry name" value="DIGUANYLATE CYCLASE DGCM-RELATED"/>
    <property type="match status" value="1"/>
</dbReference>
<comment type="cofactor">
    <cofactor evidence="1">
        <name>Mg(2+)</name>
        <dbReference type="ChEBI" id="CHEBI:18420"/>
    </cofactor>
</comment>
<dbReference type="SUPFAM" id="SSF55073">
    <property type="entry name" value="Nucleotide cyclase"/>
    <property type="match status" value="1"/>
</dbReference>
<feature type="domain" description="GGDEF" evidence="4">
    <location>
        <begin position="176"/>
        <end position="308"/>
    </location>
</feature>
<dbReference type="InterPro" id="IPR043128">
    <property type="entry name" value="Rev_trsase/Diguanyl_cyclase"/>
</dbReference>
<dbReference type="GO" id="GO:0052621">
    <property type="term" value="F:diguanylate cyclase activity"/>
    <property type="evidence" value="ECO:0007669"/>
    <property type="project" value="UniProtKB-EC"/>
</dbReference>
<dbReference type="NCBIfam" id="TIGR00254">
    <property type="entry name" value="GGDEF"/>
    <property type="match status" value="1"/>
</dbReference>
<dbReference type="EC" id="2.7.7.65" evidence="2"/>
<evidence type="ECO:0000256" key="2">
    <source>
        <dbReference type="ARBA" id="ARBA00012528"/>
    </source>
</evidence>
<dbReference type="Gene3D" id="3.30.70.270">
    <property type="match status" value="1"/>
</dbReference>
<evidence type="ECO:0000256" key="3">
    <source>
        <dbReference type="ARBA" id="ARBA00034247"/>
    </source>
</evidence>
<proteinExistence type="predicted"/>
<dbReference type="PROSITE" id="PS50887">
    <property type="entry name" value="GGDEF"/>
    <property type="match status" value="1"/>
</dbReference>
<reference evidence="5" key="2">
    <citation type="submission" date="2020-08" db="EMBL/GenBank/DDBJ databases">
        <authorList>
            <person name="Lai Q."/>
        </authorList>
    </citation>
    <scope>NUCLEOTIDE SEQUENCE</scope>
    <source>
        <strain evidence="5">S27-2</strain>
    </source>
</reference>
<dbReference type="GO" id="GO:0043709">
    <property type="term" value="P:cell adhesion involved in single-species biofilm formation"/>
    <property type="evidence" value="ECO:0007669"/>
    <property type="project" value="TreeGrafter"/>
</dbReference>
<dbReference type="Proteomes" id="UP000601768">
    <property type="component" value="Unassembled WGS sequence"/>
</dbReference>
<accession>A0A8J6M306</accession>
<evidence type="ECO:0000313" key="5">
    <source>
        <dbReference type="EMBL" id="MBC3766988.1"/>
    </source>
</evidence>
<keyword evidence="6" id="KW-1185">Reference proteome</keyword>
<gene>
    <name evidence="5" type="ORF">H8B19_13965</name>
</gene>
<dbReference type="GO" id="GO:1902201">
    <property type="term" value="P:negative regulation of bacterial-type flagellum-dependent cell motility"/>
    <property type="evidence" value="ECO:0007669"/>
    <property type="project" value="TreeGrafter"/>
</dbReference>
<dbReference type="InterPro" id="IPR035965">
    <property type="entry name" value="PAS-like_dom_sf"/>
</dbReference>
<dbReference type="PANTHER" id="PTHR45138">
    <property type="entry name" value="REGULATORY COMPONENTS OF SENSORY TRANSDUCTION SYSTEM"/>
    <property type="match status" value="1"/>
</dbReference>
<dbReference type="RefSeq" id="WP_186507502.1">
    <property type="nucleotide sequence ID" value="NZ_JACNEP010000012.1"/>
</dbReference>
<dbReference type="InterPro" id="IPR029787">
    <property type="entry name" value="Nucleotide_cyclase"/>
</dbReference>
<sequence length="311" mass="35274">MDSAISTLTSRIGDFLGTSEDGYAIYSPQDILLGCNKAYANILYRDEAELIGKGFNDIILLSVADGMGPKISDSDPHSWLKKVNQQRRSKAYCLFEIELSDGRWFLISEQILLGSGDMLVQAKNITKQKQREMTLYEHSFQLSNLASIDELTQIANRRSFIAQSKTELNRANRFNNPVTFCLLDIDYFKQVNDEYGHVFGDKVLKMFADKVKPTLRQYDVFGRMGGEEFGILLPNTNQKQSLDIMQRLRCYIAGQFFTHNNKSIQLTTSIGTASCQQEYDFDQLYNNADIALYEAKSSGRNQVVPTLSLLL</sequence>
<dbReference type="InterPro" id="IPR050469">
    <property type="entry name" value="Diguanylate_Cyclase"/>
</dbReference>
<dbReference type="AlphaFoldDB" id="A0A8J6M306"/>
<dbReference type="FunFam" id="3.30.70.270:FF:000001">
    <property type="entry name" value="Diguanylate cyclase domain protein"/>
    <property type="match status" value="1"/>
</dbReference>
<organism evidence="5 6">
    <name type="scientific">Neptunicella marina</name>
    <dbReference type="NCBI Taxonomy" id="2125989"/>
    <lineage>
        <taxon>Bacteria</taxon>
        <taxon>Pseudomonadati</taxon>
        <taxon>Pseudomonadota</taxon>
        <taxon>Gammaproteobacteria</taxon>
        <taxon>Alteromonadales</taxon>
        <taxon>Alteromonadaceae</taxon>
        <taxon>Neptunicella</taxon>
    </lineage>
</organism>
<comment type="catalytic activity">
    <reaction evidence="3">
        <text>2 GTP = 3',3'-c-di-GMP + 2 diphosphate</text>
        <dbReference type="Rhea" id="RHEA:24898"/>
        <dbReference type="ChEBI" id="CHEBI:33019"/>
        <dbReference type="ChEBI" id="CHEBI:37565"/>
        <dbReference type="ChEBI" id="CHEBI:58805"/>
        <dbReference type="EC" id="2.7.7.65"/>
    </reaction>
</comment>
<dbReference type="GO" id="GO:0005886">
    <property type="term" value="C:plasma membrane"/>
    <property type="evidence" value="ECO:0007669"/>
    <property type="project" value="TreeGrafter"/>
</dbReference>
<dbReference type="SMART" id="SM00267">
    <property type="entry name" value="GGDEF"/>
    <property type="match status" value="1"/>
</dbReference>
<dbReference type="CDD" id="cd01949">
    <property type="entry name" value="GGDEF"/>
    <property type="match status" value="1"/>
</dbReference>
<dbReference type="InterPro" id="IPR000160">
    <property type="entry name" value="GGDEF_dom"/>
</dbReference>
<dbReference type="Pfam" id="PF00990">
    <property type="entry name" value="GGDEF"/>
    <property type="match status" value="1"/>
</dbReference>